<reference evidence="7" key="1">
    <citation type="journal article" date="2023" name="Mol. Phylogenet. Evol.">
        <title>Genome-scale phylogeny and comparative genomics of the fungal order Sordariales.</title>
        <authorList>
            <person name="Hensen N."/>
            <person name="Bonometti L."/>
            <person name="Westerberg I."/>
            <person name="Brannstrom I.O."/>
            <person name="Guillou S."/>
            <person name="Cros-Aarteil S."/>
            <person name="Calhoun S."/>
            <person name="Haridas S."/>
            <person name="Kuo A."/>
            <person name="Mondo S."/>
            <person name="Pangilinan J."/>
            <person name="Riley R."/>
            <person name="LaButti K."/>
            <person name="Andreopoulos B."/>
            <person name="Lipzen A."/>
            <person name="Chen C."/>
            <person name="Yan M."/>
            <person name="Daum C."/>
            <person name="Ng V."/>
            <person name="Clum A."/>
            <person name="Steindorff A."/>
            <person name="Ohm R.A."/>
            <person name="Martin F."/>
            <person name="Silar P."/>
            <person name="Natvig D.O."/>
            <person name="Lalanne C."/>
            <person name="Gautier V."/>
            <person name="Ament-Velasquez S.L."/>
            <person name="Kruys A."/>
            <person name="Hutchinson M.I."/>
            <person name="Powell A.J."/>
            <person name="Barry K."/>
            <person name="Miller A.N."/>
            <person name="Grigoriev I.V."/>
            <person name="Debuchy R."/>
            <person name="Gladieux P."/>
            <person name="Hiltunen Thoren M."/>
            <person name="Johannesson H."/>
        </authorList>
    </citation>
    <scope>NUCLEOTIDE SEQUENCE</scope>
    <source>
        <strain evidence="7">CBS 508.74</strain>
    </source>
</reference>
<sequence length="478" mass="51836">MPSAVDTQDNGLHVAIIGAGITGINLALGLQARNVSFAVYERAPEFREIGAGIGFSPNAERAMGLLSPAVLSAFKRVANPNGEDYFQWIDGYGTDELLFKLHVGKDGFQGCRRSDVLEEWAKLLSDGAVQFGKELDTISSESSADGNRQPLRLHFKDGTTALADAVIGCDGIRSRVRELILTNPETQSVPTSAHPHYTQKFCYRALVPMSRAVAAVGPYRAGTRFMYNGPGAHVITYPVGGNTVLNVLAVLSDPSPVWRPLLPGSDTEDNNNNNNNNNNNVISVNKHTAPGSKAEVEAAFAAWQPTVRSIVALLPEEGMDKWAIFDMAEHPAPGYVRGRVCVAGDAAHATGPHLGAGGGMGIEDALVLAELLAEVDRRVRVRAPGLENEERELERGKERLVETALALYNAVRYERTQGVVRSTRAACDLFHWKDPAVGRDPERFGREITGMFHAVWDYDVEGMVVGALAQWDARAEKL</sequence>
<feature type="domain" description="FAD-binding" evidence="6">
    <location>
        <begin position="13"/>
        <end position="183"/>
    </location>
</feature>
<feature type="region of interest" description="Disordered" evidence="5">
    <location>
        <begin position="261"/>
        <end position="286"/>
    </location>
</feature>
<dbReference type="GO" id="GO:0071949">
    <property type="term" value="F:FAD binding"/>
    <property type="evidence" value="ECO:0007669"/>
    <property type="project" value="InterPro"/>
</dbReference>
<feature type="domain" description="FAD-binding" evidence="6">
    <location>
        <begin position="314"/>
        <end position="376"/>
    </location>
</feature>
<evidence type="ECO:0000259" key="6">
    <source>
        <dbReference type="Pfam" id="PF01494"/>
    </source>
</evidence>
<dbReference type="GO" id="GO:0016491">
    <property type="term" value="F:oxidoreductase activity"/>
    <property type="evidence" value="ECO:0007669"/>
    <property type="project" value="UniProtKB-KW"/>
</dbReference>
<dbReference type="PANTHER" id="PTHR46720">
    <property type="entry name" value="HYDROXYLASE, PUTATIVE (AFU_ORTHOLOGUE AFUA_3G01460)-RELATED"/>
    <property type="match status" value="1"/>
</dbReference>
<dbReference type="RefSeq" id="XP_064670231.1">
    <property type="nucleotide sequence ID" value="XM_064811326.1"/>
</dbReference>
<evidence type="ECO:0000313" key="8">
    <source>
        <dbReference type="Proteomes" id="UP001302812"/>
    </source>
</evidence>
<feature type="compositionally biased region" description="Low complexity" evidence="5">
    <location>
        <begin position="270"/>
        <end position="280"/>
    </location>
</feature>
<keyword evidence="4" id="KW-0560">Oxidoreductase</keyword>
<dbReference type="Gene3D" id="3.50.50.60">
    <property type="entry name" value="FAD/NAD(P)-binding domain"/>
    <property type="match status" value="1"/>
</dbReference>
<dbReference type="Pfam" id="PF01494">
    <property type="entry name" value="FAD_binding_3"/>
    <property type="match status" value="2"/>
</dbReference>
<organism evidence="7 8">
    <name type="scientific">Canariomyces notabilis</name>
    <dbReference type="NCBI Taxonomy" id="2074819"/>
    <lineage>
        <taxon>Eukaryota</taxon>
        <taxon>Fungi</taxon>
        <taxon>Dikarya</taxon>
        <taxon>Ascomycota</taxon>
        <taxon>Pezizomycotina</taxon>
        <taxon>Sordariomycetes</taxon>
        <taxon>Sordariomycetidae</taxon>
        <taxon>Sordariales</taxon>
        <taxon>Chaetomiaceae</taxon>
        <taxon>Canariomyces</taxon>
    </lineage>
</organism>
<dbReference type="AlphaFoldDB" id="A0AAN6TDY5"/>
<dbReference type="InterPro" id="IPR051104">
    <property type="entry name" value="FAD_monoxygenase"/>
</dbReference>
<dbReference type="SUPFAM" id="SSF51905">
    <property type="entry name" value="FAD/NAD(P)-binding domain"/>
    <property type="match status" value="1"/>
</dbReference>
<dbReference type="PRINTS" id="PR00420">
    <property type="entry name" value="RNGMNOXGNASE"/>
</dbReference>
<dbReference type="SUPFAM" id="SSF54373">
    <property type="entry name" value="FAD-linked reductases, C-terminal domain"/>
    <property type="match status" value="1"/>
</dbReference>
<evidence type="ECO:0000313" key="7">
    <source>
        <dbReference type="EMBL" id="KAK4112661.1"/>
    </source>
</evidence>
<evidence type="ECO:0000256" key="1">
    <source>
        <dbReference type="ARBA" id="ARBA00007992"/>
    </source>
</evidence>
<name>A0AAN6TDY5_9PEZI</name>
<comment type="similarity">
    <text evidence="1">Belongs to the paxM FAD-dependent monooxygenase family.</text>
</comment>
<dbReference type="EMBL" id="MU853341">
    <property type="protein sequence ID" value="KAK4112661.1"/>
    <property type="molecule type" value="Genomic_DNA"/>
</dbReference>
<dbReference type="Proteomes" id="UP001302812">
    <property type="component" value="Unassembled WGS sequence"/>
</dbReference>
<protein>
    <submittedName>
        <fullName evidence="7">FAD/NAD(P)-binding domain-containing protein</fullName>
    </submittedName>
</protein>
<evidence type="ECO:0000256" key="3">
    <source>
        <dbReference type="ARBA" id="ARBA00022827"/>
    </source>
</evidence>
<keyword evidence="2" id="KW-0285">Flavoprotein</keyword>
<keyword evidence="8" id="KW-1185">Reference proteome</keyword>
<dbReference type="InterPro" id="IPR036188">
    <property type="entry name" value="FAD/NAD-bd_sf"/>
</dbReference>
<dbReference type="GO" id="GO:0044550">
    <property type="term" value="P:secondary metabolite biosynthetic process"/>
    <property type="evidence" value="ECO:0007669"/>
    <property type="project" value="TreeGrafter"/>
</dbReference>
<proteinExistence type="inferred from homology"/>
<evidence type="ECO:0000256" key="2">
    <source>
        <dbReference type="ARBA" id="ARBA00022630"/>
    </source>
</evidence>
<evidence type="ECO:0000256" key="5">
    <source>
        <dbReference type="SAM" id="MobiDB-lite"/>
    </source>
</evidence>
<keyword evidence="3" id="KW-0274">FAD</keyword>
<reference evidence="7" key="2">
    <citation type="submission" date="2023-05" db="EMBL/GenBank/DDBJ databases">
        <authorList>
            <consortium name="Lawrence Berkeley National Laboratory"/>
            <person name="Steindorff A."/>
            <person name="Hensen N."/>
            <person name="Bonometti L."/>
            <person name="Westerberg I."/>
            <person name="Brannstrom I.O."/>
            <person name="Guillou S."/>
            <person name="Cros-Aarteil S."/>
            <person name="Calhoun S."/>
            <person name="Haridas S."/>
            <person name="Kuo A."/>
            <person name="Mondo S."/>
            <person name="Pangilinan J."/>
            <person name="Riley R."/>
            <person name="Labutti K."/>
            <person name="Andreopoulos B."/>
            <person name="Lipzen A."/>
            <person name="Chen C."/>
            <person name="Yanf M."/>
            <person name="Daum C."/>
            <person name="Ng V."/>
            <person name="Clum A."/>
            <person name="Ohm R."/>
            <person name="Martin F."/>
            <person name="Silar P."/>
            <person name="Natvig D."/>
            <person name="Lalanne C."/>
            <person name="Gautier V."/>
            <person name="Ament-Velasquez S.L."/>
            <person name="Kruys A."/>
            <person name="Hutchinson M.I."/>
            <person name="Powell A.J."/>
            <person name="Barry K."/>
            <person name="Miller A.N."/>
            <person name="Grigoriev I.V."/>
            <person name="Debuchy R."/>
            <person name="Gladieux P."/>
            <person name="Thoren M.H."/>
            <person name="Johannesson H."/>
        </authorList>
    </citation>
    <scope>NUCLEOTIDE SEQUENCE</scope>
    <source>
        <strain evidence="7">CBS 508.74</strain>
    </source>
</reference>
<dbReference type="PANTHER" id="PTHR46720:SF3">
    <property type="entry name" value="FAD-BINDING DOMAIN-CONTAINING PROTEIN-RELATED"/>
    <property type="match status" value="1"/>
</dbReference>
<accession>A0AAN6TDY5</accession>
<evidence type="ECO:0000256" key="4">
    <source>
        <dbReference type="ARBA" id="ARBA00023002"/>
    </source>
</evidence>
<dbReference type="GeneID" id="89935451"/>
<dbReference type="InterPro" id="IPR002938">
    <property type="entry name" value="FAD-bd"/>
</dbReference>
<comment type="caution">
    <text evidence="7">The sequence shown here is derived from an EMBL/GenBank/DDBJ whole genome shotgun (WGS) entry which is preliminary data.</text>
</comment>
<gene>
    <name evidence="7" type="ORF">N656DRAFT_70610</name>
</gene>